<dbReference type="Pfam" id="PF04892">
    <property type="entry name" value="VanZ"/>
    <property type="match status" value="1"/>
</dbReference>
<dbReference type="STRING" id="1325564.NSJP_3000"/>
<keyword evidence="1" id="KW-0812">Transmembrane</keyword>
<evidence type="ECO:0000313" key="4">
    <source>
        <dbReference type="Proteomes" id="UP000192042"/>
    </source>
</evidence>
<feature type="transmembrane region" description="Helical" evidence="1">
    <location>
        <begin position="114"/>
        <end position="133"/>
    </location>
</feature>
<accession>A0A1W1I824</accession>
<feature type="transmembrane region" description="Helical" evidence="1">
    <location>
        <begin position="52"/>
        <end position="76"/>
    </location>
</feature>
<evidence type="ECO:0000313" key="3">
    <source>
        <dbReference type="EMBL" id="SLM49167.1"/>
    </source>
</evidence>
<dbReference type="OrthoDB" id="9794977at2"/>
<feature type="transmembrane region" description="Helical" evidence="1">
    <location>
        <begin position="88"/>
        <end position="108"/>
    </location>
</feature>
<sequence>MFARRIHPDLLFAAAWTIVILMVGTLPLKNFVGHSHWEYIKWLPTAQDLRSPAYLLDIASDLIGNTLLFFPLGYFLSRLLNSSKPVRHMLLAGTVGALLSLSIEFYQVYCHSRFPSVFDVVTNVTGTLLGVLIGRSRTKTAMMERNRVLTPTPHNHTLIP</sequence>
<keyword evidence="1" id="KW-1133">Transmembrane helix</keyword>
<dbReference type="KEGG" id="nja:NSJP_3000"/>
<evidence type="ECO:0000259" key="2">
    <source>
        <dbReference type="Pfam" id="PF04892"/>
    </source>
</evidence>
<dbReference type="NCBIfam" id="NF037970">
    <property type="entry name" value="vanZ_1"/>
    <property type="match status" value="1"/>
</dbReference>
<feature type="transmembrane region" description="Helical" evidence="1">
    <location>
        <begin position="12"/>
        <end position="32"/>
    </location>
</feature>
<dbReference type="EMBL" id="LT828648">
    <property type="protein sequence ID" value="SLM49167.1"/>
    <property type="molecule type" value="Genomic_DNA"/>
</dbReference>
<organism evidence="3 4">
    <name type="scientific">Nitrospira japonica</name>
    <dbReference type="NCBI Taxonomy" id="1325564"/>
    <lineage>
        <taxon>Bacteria</taxon>
        <taxon>Pseudomonadati</taxon>
        <taxon>Nitrospirota</taxon>
        <taxon>Nitrospiria</taxon>
        <taxon>Nitrospirales</taxon>
        <taxon>Nitrospiraceae</taxon>
        <taxon>Nitrospira</taxon>
    </lineage>
</organism>
<reference evidence="3 4" key="1">
    <citation type="submission" date="2017-03" db="EMBL/GenBank/DDBJ databases">
        <authorList>
            <person name="Afonso C.L."/>
            <person name="Miller P.J."/>
            <person name="Scott M.A."/>
            <person name="Spackman E."/>
            <person name="Goraichik I."/>
            <person name="Dimitrov K.M."/>
            <person name="Suarez D.L."/>
            <person name="Swayne D.E."/>
        </authorList>
    </citation>
    <scope>NUCLEOTIDE SEQUENCE [LARGE SCALE GENOMIC DNA]</scope>
    <source>
        <strain evidence="3">Genome sequencing of Nitrospira japonica strain NJ11</strain>
    </source>
</reference>
<feature type="domain" description="VanZ-like" evidence="2">
    <location>
        <begin position="35"/>
        <end position="133"/>
    </location>
</feature>
<proteinExistence type="predicted"/>
<dbReference type="AlphaFoldDB" id="A0A1W1I824"/>
<dbReference type="RefSeq" id="WP_080887444.1">
    <property type="nucleotide sequence ID" value="NZ_LT828648.1"/>
</dbReference>
<dbReference type="Proteomes" id="UP000192042">
    <property type="component" value="Chromosome I"/>
</dbReference>
<dbReference type="InterPro" id="IPR006976">
    <property type="entry name" value="VanZ-like"/>
</dbReference>
<evidence type="ECO:0000256" key="1">
    <source>
        <dbReference type="SAM" id="Phobius"/>
    </source>
</evidence>
<keyword evidence="4" id="KW-1185">Reference proteome</keyword>
<gene>
    <name evidence="3" type="ORF">NSJP_3000</name>
</gene>
<keyword evidence="1" id="KW-0472">Membrane</keyword>
<protein>
    <recommendedName>
        <fullName evidence="2">VanZ-like domain-containing protein</fullName>
    </recommendedName>
</protein>
<name>A0A1W1I824_9BACT</name>